<evidence type="ECO:0000313" key="5">
    <source>
        <dbReference type="EMBL" id="GMH91082.1"/>
    </source>
</evidence>
<dbReference type="EMBL" id="BRXX01000112">
    <property type="protein sequence ID" value="GMH91082.1"/>
    <property type="molecule type" value="Genomic_DNA"/>
</dbReference>
<proteinExistence type="inferred from homology"/>
<evidence type="ECO:0000256" key="3">
    <source>
        <dbReference type="ARBA" id="ARBA00022679"/>
    </source>
</evidence>
<dbReference type="GO" id="GO:0032259">
    <property type="term" value="P:methylation"/>
    <property type="evidence" value="ECO:0007669"/>
    <property type="project" value="UniProtKB-KW"/>
</dbReference>
<comment type="similarity">
    <text evidence="1">Belongs to the methyltransferase superfamily.</text>
</comment>
<dbReference type="PANTHER" id="PTHR12176:SF79">
    <property type="entry name" value="METHYLTRANSFERASE TYPE 11 DOMAIN-CONTAINING PROTEIN"/>
    <property type="match status" value="1"/>
</dbReference>
<evidence type="ECO:0000256" key="4">
    <source>
        <dbReference type="SAM" id="MobiDB-lite"/>
    </source>
</evidence>
<dbReference type="PANTHER" id="PTHR12176">
    <property type="entry name" value="SAM-DEPENDENT METHYLTRANSFERASE SUPERFAMILY PROTEIN"/>
    <property type="match status" value="1"/>
</dbReference>
<name>A0A9W7EUG7_9STRA</name>
<reference evidence="6" key="1">
    <citation type="journal article" date="2023" name="Commun. Biol.">
        <title>Genome analysis of Parmales, the sister group of diatoms, reveals the evolutionary specialization of diatoms from phago-mixotrophs to photoautotrophs.</title>
        <authorList>
            <person name="Ban H."/>
            <person name="Sato S."/>
            <person name="Yoshikawa S."/>
            <person name="Yamada K."/>
            <person name="Nakamura Y."/>
            <person name="Ichinomiya M."/>
            <person name="Sato N."/>
            <person name="Blanc-Mathieu R."/>
            <person name="Endo H."/>
            <person name="Kuwata A."/>
            <person name="Ogata H."/>
        </authorList>
    </citation>
    <scope>NUCLEOTIDE SEQUENCE [LARGE SCALE GENOMIC DNA]</scope>
    <source>
        <strain evidence="6">NIES 3699</strain>
    </source>
</reference>
<dbReference type="Gene3D" id="3.40.50.150">
    <property type="entry name" value="Vaccinia Virus protein VP39"/>
    <property type="match status" value="1"/>
</dbReference>
<dbReference type="InterPro" id="IPR029063">
    <property type="entry name" value="SAM-dependent_MTases_sf"/>
</dbReference>
<accession>A0A9W7EUG7</accession>
<evidence type="ECO:0000313" key="6">
    <source>
        <dbReference type="Proteomes" id="UP001165160"/>
    </source>
</evidence>
<evidence type="ECO:0000256" key="2">
    <source>
        <dbReference type="ARBA" id="ARBA00022603"/>
    </source>
</evidence>
<dbReference type="InterPro" id="IPR051419">
    <property type="entry name" value="Lys/N-term_MeTrsfase_sf"/>
</dbReference>
<keyword evidence="2" id="KW-0489">Methyltransferase</keyword>
<dbReference type="SUPFAM" id="SSF53335">
    <property type="entry name" value="S-adenosyl-L-methionine-dependent methyltransferases"/>
    <property type="match status" value="1"/>
</dbReference>
<keyword evidence="3" id="KW-0808">Transferase</keyword>
<organism evidence="5 6">
    <name type="scientific">Triparma verrucosa</name>
    <dbReference type="NCBI Taxonomy" id="1606542"/>
    <lineage>
        <taxon>Eukaryota</taxon>
        <taxon>Sar</taxon>
        <taxon>Stramenopiles</taxon>
        <taxon>Ochrophyta</taxon>
        <taxon>Bolidophyceae</taxon>
        <taxon>Parmales</taxon>
        <taxon>Triparmaceae</taxon>
        <taxon>Triparma</taxon>
    </lineage>
</organism>
<feature type="region of interest" description="Disordered" evidence="4">
    <location>
        <begin position="217"/>
        <end position="237"/>
    </location>
</feature>
<feature type="compositionally biased region" description="Basic residues" evidence="4">
    <location>
        <begin position="218"/>
        <end position="237"/>
    </location>
</feature>
<dbReference type="GO" id="GO:0008168">
    <property type="term" value="F:methyltransferase activity"/>
    <property type="evidence" value="ECO:0007669"/>
    <property type="project" value="UniProtKB-KW"/>
</dbReference>
<comment type="caution">
    <text evidence="5">The sequence shown here is derived from an EMBL/GenBank/DDBJ whole genome shotgun (WGS) entry which is preliminary data.</text>
</comment>
<dbReference type="AlphaFoldDB" id="A0A9W7EUG7"/>
<protein>
    <submittedName>
        <fullName evidence="5">Uncharacterized protein</fullName>
    </submittedName>
</protein>
<sequence>MSIRGRKFIDFLRYKVPFLSGSTSAPIHKTSYWDAIYQDSFVFEWGVQPKILGDELMGLQKGPTCVLGAGTSVLGSELAQRGFKPLVQCDFSPEIVKKREKEDVPFKLADATKTEDLKSLLAFLEVKQFQNIVDKGLIDGLYLGGETSSLLISDVISSCSHVLTPNTGTLSFVSFSPPKHMVPLLGKNAPLAFKIDCREIADPPIYLYEMRVREEKRRRTVHQKHQDKTRKRNQKRR</sequence>
<evidence type="ECO:0000256" key="1">
    <source>
        <dbReference type="ARBA" id="ARBA00008361"/>
    </source>
</evidence>
<gene>
    <name evidence="5" type="ORF">TrVE_jg5034</name>
</gene>
<dbReference type="Proteomes" id="UP001165160">
    <property type="component" value="Unassembled WGS sequence"/>
</dbReference>
<keyword evidence="6" id="KW-1185">Reference proteome</keyword>